<dbReference type="VEuPathDB" id="VectorBase:ISCI018632"/>
<feature type="transmembrane region" description="Helical" evidence="2">
    <location>
        <begin position="364"/>
        <end position="386"/>
    </location>
</feature>
<accession>A0A4D5RLC1</accession>
<dbReference type="EMBL" id="GHJT01003510">
    <property type="protein sequence ID" value="MOY37481.1"/>
    <property type="molecule type" value="Transcribed_RNA"/>
</dbReference>
<feature type="region of interest" description="Disordered" evidence="1">
    <location>
        <begin position="521"/>
        <end position="574"/>
    </location>
</feature>
<feature type="compositionally biased region" description="Polar residues" evidence="1">
    <location>
        <begin position="548"/>
        <end position="557"/>
    </location>
</feature>
<evidence type="ECO:0000256" key="3">
    <source>
        <dbReference type="SAM" id="SignalP"/>
    </source>
</evidence>
<dbReference type="VEuPathDB" id="VectorBase:ISCW018632"/>
<dbReference type="PANTHER" id="PTHR33538">
    <property type="entry name" value="PROTEIN GAMETE EXPRESSED 1"/>
    <property type="match status" value="1"/>
</dbReference>
<keyword evidence="2" id="KW-0472">Membrane</keyword>
<dbReference type="PANTHER" id="PTHR33538:SF1">
    <property type="entry name" value="PROTEIN BRAMBLEBERRY"/>
    <property type="match status" value="1"/>
</dbReference>
<protein>
    <submittedName>
        <fullName evidence="4">Putative conserved plasma membrane protein</fullName>
    </submittedName>
</protein>
<organism evidence="4">
    <name type="scientific">Ixodes scapularis</name>
    <name type="common">Black-legged tick</name>
    <name type="synonym">Deer tick</name>
    <dbReference type="NCBI Taxonomy" id="6945"/>
    <lineage>
        <taxon>Eukaryota</taxon>
        <taxon>Metazoa</taxon>
        <taxon>Ecdysozoa</taxon>
        <taxon>Arthropoda</taxon>
        <taxon>Chelicerata</taxon>
        <taxon>Arachnida</taxon>
        <taxon>Acari</taxon>
        <taxon>Parasitiformes</taxon>
        <taxon>Ixodida</taxon>
        <taxon>Ixodoidea</taxon>
        <taxon>Ixodidae</taxon>
        <taxon>Ixodinae</taxon>
        <taxon>Ixodes</taxon>
    </lineage>
</organism>
<evidence type="ECO:0000313" key="4">
    <source>
        <dbReference type="EMBL" id="MOY37481.1"/>
    </source>
</evidence>
<sequence>MRHYFRTMHLADNFLALFVHLVAFSPCHGFFDWFGSYGGQPATVAVVDDPKDFNKDGTAVSVPFEMSTSDEDFLKEGKKYGLQLSKLDVCHHKVFLNLKASCSSLSEEDMGKLSVRLLNCQSAVEGRATFPCTDDMSLRECTKGMDQHTWNAYHLVSNRARAVCYSTRQQQFHVKTEMTINKLVWSSDQQARAMSEFERSQLRVSENQEELMAQQEKLKSSQQNVQVFVAENLKELTVEKALIAAGQRELARMTDSIRKKLDAASNIMLTNEQQRQISHRQLVKDLSTVQEYAKFLQEKLDIGAKDLHSHHKETSVQFEDTLSNLSKINASIEYLQKMVEETRVELGDKLGWVVRYLHGSGERLTVLLCCVLHACYLLVAMFLAAFLHVPMTSRFFLLLLVPMNALSELQEGSSLRFGALTVLLAIFVLVDYAHCAFRSRRRRCCVPALETNGVQEVPVASRFSSCTTQPHEQDYSTPLVDGEAASPIVEPLPDVVEPVPDSPRGLPRRWRWERASRSSTPIRDQILPAPEELSGERNCDGIPHEPRWSSSTHNIESNDLPLEASTPDHRASLDIGSPVKRDLLSFLDLPHSNTRQSSPARSFSSTTSSRSRRLCSALTRAGTPCKCSCVRGKDVCHNHQ</sequence>
<evidence type="ECO:0000256" key="2">
    <source>
        <dbReference type="SAM" id="Phobius"/>
    </source>
</evidence>
<evidence type="ECO:0000256" key="1">
    <source>
        <dbReference type="SAM" id="MobiDB-lite"/>
    </source>
</evidence>
<feature type="signal peptide" evidence="3">
    <location>
        <begin position="1"/>
        <end position="29"/>
    </location>
</feature>
<keyword evidence="2" id="KW-1133">Transmembrane helix</keyword>
<dbReference type="AlphaFoldDB" id="A0A4D5RLC1"/>
<keyword evidence="2" id="KW-0812">Transmembrane</keyword>
<reference evidence="4" key="1">
    <citation type="submission" date="2019-04" db="EMBL/GenBank/DDBJ databases">
        <title>An insight into the mialome of Ixodes scapularis.</title>
        <authorList>
            <person name="Ribeiro J.M."/>
            <person name="Mather T.N."/>
            <person name="Karim S."/>
        </authorList>
    </citation>
    <scope>NUCLEOTIDE SEQUENCE</scope>
</reference>
<dbReference type="VEuPathDB" id="VectorBase:ISCP_028437"/>
<feature type="compositionally biased region" description="Basic and acidic residues" evidence="1">
    <location>
        <begin position="534"/>
        <end position="547"/>
    </location>
</feature>
<feature type="transmembrane region" description="Helical" evidence="2">
    <location>
        <begin position="415"/>
        <end position="433"/>
    </location>
</feature>
<keyword evidence="3" id="KW-0732">Signal</keyword>
<proteinExistence type="predicted"/>
<feature type="chain" id="PRO_5020021784" evidence="3">
    <location>
        <begin position="30"/>
        <end position="640"/>
    </location>
</feature>
<dbReference type="OrthoDB" id="5978806at2759"/>
<dbReference type="InterPro" id="IPR040346">
    <property type="entry name" value="GEX1/Brambleberry"/>
</dbReference>
<name>A0A4D5RLC1_IXOSC</name>